<accession>A0AAD8PFP0</accession>
<keyword evidence="3" id="KW-0238">DNA-binding</keyword>
<evidence type="ECO:0000256" key="1">
    <source>
        <dbReference type="ARBA" id="ARBA00004123"/>
    </source>
</evidence>
<evidence type="ECO:0000256" key="5">
    <source>
        <dbReference type="ARBA" id="ARBA00023242"/>
    </source>
</evidence>
<keyword evidence="4" id="KW-0804">Transcription</keyword>
<dbReference type="Proteomes" id="UP001230268">
    <property type="component" value="Unassembled WGS sequence"/>
</dbReference>
<keyword evidence="8" id="KW-1185">Reference proteome</keyword>
<keyword evidence="2" id="KW-0805">Transcription regulation</keyword>
<organism evidence="7 8">
    <name type="scientific">Babesia gibsoni</name>
    <dbReference type="NCBI Taxonomy" id="33632"/>
    <lineage>
        <taxon>Eukaryota</taxon>
        <taxon>Sar</taxon>
        <taxon>Alveolata</taxon>
        <taxon>Apicomplexa</taxon>
        <taxon>Aconoidasida</taxon>
        <taxon>Piroplasmida</taxon>
        <taxon>Babesiidae</taxon>
        <taxon>Babesia</taxon>
    </lineage>
</organism>
<sequence length="377" mass="42399">MENMTIEQRQDRLDGYPVNYNRQIRSFPTYYIDVQPKAPQTKTKSSGAAPFDPRMLMENDIYSHGTELYVDLPLDENYTVRQDAYGQEHAATPKEHFNMAQLPGSKGSYMFNNINELKDPAAQYAAAKYGGVMGYTKLPKVHNYGFPQGGEFYLGPPLQAGQQGDLAYNDWHPRVYSMYNDSHIGGNDSINSTVDGDSVDDIDESIGADGTLPPPNKRDPIYTAVSGLKWKAKSKKWVVRWDNPITNRRVYKYFSGVRYGFMGAHKRAKYYLEFLNASVGRLDAPSVGNPFCRRTEGPPKGKTNKGLIRKLMNKGRPENIVKVASPIYGYSDSGAYQENMEYARSNSSATMDHQPKYIHGSSMDDPYCPMDGVVDGY</sequence>
<comment type="caution">
    <text evidence="7">The sequence shown here is derived from an EMBL/GenBank/DDBJ whole genome shotgun (WGS) entry which is preliminary data.</text>
</comment>
<feature type="domain" description="AP2/ERF" evidence="6">
    <location>
        <begin position="224"/>
        <end position="277"/>
    </location>
</feature>
<name>A0AAD8PFP0_BABGI</name>
<reference evidence="7" key="1">
    <citation type="submission" date="2023-08" db="EMBL/GenBank/DDBJ databases">
        <title>Draft sequence of the Babesia gibsoni genome.</title>
        <authorList>
            <person name="Yamagishi J.Y."/>
            <person name="Xuan X.X."/>
        </authorList>
    </citation>
    <scope>NUCLEOTIDE SEQUENCE</scope>
    <source>
        <strain evidence="7">Azabu</strain>
    </source>
</reference>
<gene>
    <name evidence="7" type="ORF">BgAZ_104250</name>
</gene>
<dbReference type="GO" id="GO:0005634">
    <property type="term" value="C:nucleus"/>
    <property type="evidence" value="ECO:0007669"/>
    <property type="project" value="UniProtKB-SubCell"/>
</dbReference>
<dbReference type="AlphaFoldDB" id="A0AAD8PFP0"/>
<keyword evidence="5" id="KW-0539">Nucleus</keyword>
<evidence type="ECO:0000259" key="6">
    <source>
        <dbReference type="Pfam" id="PF00847"/>
    </source>
</evidence>
<dbReference type="Pfam" id="PF00847">
    <property type="entry name" value="AP2"/>
    <property type="match status" value="1"/>
</dbReference>
<evidence type="ECO:0000256" key="3">
    <source>
        <dbReference type="ARBA" id="ARBA00023125"/>
    </source>
</evidence>
<evidence type="ECO:0000313" key="8">
    <source>
        <dbReference type="Proteomes" id="UP001230268"/>
    </source>
</evidence>
<dbReference type="EMBL" id="JAVEPI010000001">
    <property type="protein sequence ID" value="KAK1444519.1"/>
    <property type="molecule type" value="Genomic_DNA"/>
</dbReference>
<proteinExistence type="predicted"/>
<evidence type="ECO:0000256" key="2">
    <source>
        <dbReference type="ARBA" id="ARBA00023015"/>
    </source>
</evidence>
<comment type="subcellular location">
    <subcellularLocation>
        <location evidence="1">Nucleus</location>
    </subcellularLocation>
</comment>
<dbReference type="InterPro" id="IPR001471">
    <property type="entry name" value="AP2/ERF_dom"/>
</dbReference>
<evidence type="ECO:0000256" key="4">
    <source>
        <dbReference type="ARBA" id="ARBA00023163"/>
    </source>
</evidence>
<evidence type="ECO:0000313" key="7">
    <source>
        <dbReference type="EMBL" id="KAK1444519.1"/>
    </source>
</evidence>
<dbReference type="GO" id="GO:0003700">
    <property type="term" value="F:DNA-binding transcription factor activity"/>
    <property type="evidence" value="ECO:0007669"/>
    <property type="project" value="InterPro"/>
</dbReference>
<protein>
    <submittedName>
        <fullName evidence="7">AP2</fullName>
    </submittedName>
</protein>
<dbReference type="GO" id="GO:0003677">
    <property type="term" value="F:DNA binding"/>
    <property type="evidence" value="ECO:0007669"/>
    <property type="project" value="UniProtKB-KW"/>
</dbReference>